<reference evidence="1 2" key="1">
    <citation type="submission" date="2019-06" db="EMBL/GenBank/DDBJ databases">
        <title>Sequencing the genomes of 1000 actinobacteria strains.</title>
        <authorList>
            <person name="Klenk H.-P."/>
        </authorList>
    </citation>
    <scope>NUCLEOTIDE SEQUENCE [LARGE SCALE GENOMIC DNA]</scope>
    <source>
        <strain evidence="1 2">DSM 19828</strain>
    </source>
</reference>
<name>A0A542EGW9_9MICO</name>
<dbReference type="AlphaFoldDB" id="A0A542EGW9"/>
<proteinExistence type="predicted"/>
<dbReference type="Proteomes" id="UP000320806">
    <property type="component" value="Unassembled WGS sequence"/>
</dbReference>
<accession>A0A542EGW9</accession>
<sequence>MHEFSIQPKPTKAFSFRQFAHAQELAALLQDSPDWRPDWNPEVVNSRGSIIGSAVHAG</sequence>
<evidence type="ECO:0000313" key="1">
    <source>
        <dbReference type="EMBL" id="TQJ14559.1"/>
    </source>
</evidence>
<comment type="caution">
    <text evidence="1">The sequence shown here is derived from an EMBL/GenBank/DDBJ whole genome shotgun (WGS) entry which is preliminary data.</text>
</comment>
<gene>
    <name evidence="1" type="ORF">FB459_2026</name>
</gene>
<protein>
    <submittedName>
        <fullName evidence="1">Uncharacterized protein</fullName>
    </submittedName>
</protein>
<dbReference type="EMBL" id="VFMO01000001">
    <property type="protein sequence ID" value="TQJ14559.1"/>
    <property type="molecule type" value="Genomic_DNA"/>
</dbReference>
<evidence type="ECO:0000313" key="2">
    <source>
        <dbReference type="Proteomes" id="UP000320806"/>
    </source>
</evidence>
<dbReference type="RefSeq" id="WP_170221844.1">
    <property type="nucleotide sequence ID" value="NZ_BAABCI010000003.1"/>
</dbReference>
<keyword evidence="2" id="KW-1185">Reference proteome</keyword>
<organism evidence="1 2">
    <name type="scientific">Yimella lutea</name>
    <dbReference type="NCBI Taxonomy" id="587872"/>
    <lineage>
        <taxon>Bacteria</taxon>
        <taxon>Bacillati</taxon>
        <taxon>Actinomycetota</taxon>
        <taxon>Actinomycetes</taxon>
        <taxon>Micrococcales</taxon>
        <taxon>Dermacoccaceae</taxon>
        <taxon>Yimella</taxon>
    </lineage>
</organism>